<dbReference type="AlphaFoldDB" id="A0A401UFP6"/>
<evidence type="ECO:0000313" key="1">
    <source>
        <dbReference type="EMBL" id="GCC53706.1"/>
    </source>
</evidence>
<organism evidence="1 2">
    <name type="scientific">Chryseotalea sanaruensis</name>
    <dbReference type="NCBI Taxonomy" id="2482724"/>
    <lineage>
        <taxon>Bacteria</taxon>
        <taxon>Pseudomonadati</taxon>
        <taxon>Bacteroidota</taxon>
        <taxon>Cytophagia</taxon>
        <taxon>Cytophagales</taxon>
        <taxon>Chryseotaleaceae</taxon>
        <taxon>Chryseotalea</taxon>
    </lineage>
</organism>
<accession>A0A401UFP6</accession>
<dbReference type="PROSITE" id="PS51257">
    <property type="entry name" value="PROKAR_LIPOPROTEIN"/>
    <property type="match status" value="1"/>
</dbReference>
<evidence type="ECO:0008006" key="3">
    <source>
        <dbReference type="Google" id="ProtNLM"/>
    </source>
</evidence>
<proteinExistence type="predicted"/>
<protein>
    <recommendedName>
        <fullName evidence="3">Lipoprotein</fullName>
    </recommendedName>
</protein>
<dbReference type="Proteomes" id="UP000288227">
    <property type="component" value="Unassembled WGS sequence"/>
</dbReference>
<gene>
    <name evidence="1" type="ORF">SanaruYs_39510</name>
</gene>
<evidence type="ECO:0000313" key="2">
    <source>
        <dbReference type="Proteomes" id="UP000288227"/>
    </source>
</evidence>
<name>A0A401UFP6_9BACT</name>
<keyword evidence="2" id="KW-1185">Reference proteome</keyword>
<dbReference type="EMBL" id="BHXQ01000012">
    <property type="protein sequence ID" value="GCC53706.1"/>
    <property type="molecule type" value="Genomic_DNA"/>
</dbReference>
<comment type="caution">
    <text evidence="1">The sequence shown here is derived from an EMBL/GenBank/DDBJ whole genome shotgun (WGS) entry which is preliminary data.</text>
</comment>
<reference evidence="1 2" key="1">
    <citation type="submission" date="2018-11" db="EMBL/GenBank/DDBJ databases">
        <title>Chryseotalea sanarue gen. nov., sp., nov., a member of the family Cytophagaceae, isolated from a brackish lake in Hamamatsu Japan.</title>
        <authorList>
            <person name="Maejima Y."/>
            <person name="Iino T."/>
            <person name="Muraguchi Y."/>
            <person name="Fukuda K."/>
            <person name="Ohkuma M."/>
            <person name="Moriuchi R."/>
            <person name="Dohra H."/>
            <person name="Kimbara K."/>
            <person name="Shintani M."/>
        </authorList>
    </citation>
    <scope>NUCLEOTIDE SEQUENCE [LARGE SCALE GENOMIC DNA]</scope>
    <source>
        <strain evidence="1 2">Ys</strain>
    </source>
</reference>
<sequence>MRNKIFIHILWITQVVLFFVTLTSCGERKIDYRDYYDIKDNVKKIELKNSLNSDSSKVSYKEIWTFNEDGQLMKKESFSFDNVEHKGKLIGSTIYSYEDKLLKFEDILDSVGETNLKYEFIKHDDRGFPIEYKLIKGENAVNRMVCSFEKDSKKVLSYDKELLVDRYTTFYDNEKNVIAEKLEWLYCTNPL</sequence>